<keyword evidence="2" id="KW-1185">Reference proteome</keyword>
<name>A0ABX5MCZ9_9BURK</name>
<evidence type="ECO:0000313" key="2">
    <source>
        <dbReference type="Proteomes" id="UP000247515"/>
    </source>
</evidence>
<gene>
    <name evidence="1" type="ORF">C7400_13657</name>
</gene>
<sequence>MRASMSRRGNCYDNAPIESFWGSLKSELIYPSALRNARAGQARHRRVHRNILQPAAHAGTSELPVARCIYAAILSGSYRCLTCWPPPIPTDLRQDESRCGHRVLQRQIPEPVPDHQGGASAPRRRRYHHADLRGCEPRDHGQSFGDFVRQCRNRGLCPATGQRACSTADQCGGTRSDRDHHLRCHAARVQVAVRAAHCGGCAAEANCRA</sequence>
<comment type="caution">
    <text evidence="1">The sequence shown here is derived from an EMBL/GenBank/DDBJ whole genome shotgun (WGS) entry which is preliminary data.</text>
</comment>
<dbReference type="Proteomes" id="UP000247515">
    <property type="component" value="Unassembled WGS sequence"/>
</dbReference>
<evidence type="ECO:0008006" key="3">
    <source>
        <dbReference type="Google" id="ProtNLM"/>
    </source>
</evidence>
<evidence type="ECO:0000313" key="1">
    <source>
        <dbReference type="EMBL" id="PXX06225.1"/>
    </source>
</evidence>
<organism evidence="1 2">
    <name type="scientific">Paraburkholderia tropica</name>
    <dbReference type="NCBI Taxonomy" id="92647"/>
    <lineage>
        <taxon>Bacteria</taxon>
        <taxon>Pseudomonadati</taxon>
        <taxon>Pseudomonadota</taxon>
        <taxon>Betaproteobacteria</taxon>
        <taxon>Burkholderiales</taxon>
        <taxon>Burkholderiaceae</taxon>
        <taxon>Paraburkholderia</taxon>
    </lineage>
</organism>
<proteinExistence type="predicted"/>
<reference evidence="1 2" key="1">
    <citation type="submission" date="2018-05" db="EMBL/GenBank/DDBJ databases">
        <title>Genomic Encyclopedia of Type Strains, Phase IV (KMG-V): Genome sequencing to study the core and pangenomes of soil and plant-associated prokaryotes.</title>
        <authorList>
            <person name="Whitman W."/>
        </authorList>
    </citation>
    <scope>NUCLEOTIDE SEQUENCE [LARGE SCALE GENOMIC DNA]</scope>
    <source>
        <strain evidence="1 2">SIr-6563</strain>
    </source>
</reference>
<accession>A0ABX5MCZ9</accession>
<protein>
    <recommendedName>
        <fullName evidence="3">Transposase</fullName>
    </recommendedName>
</protein>
<dbReference type="EMBL" id="QJJV01000036">
    <property type="protein sequence ID" value="PXX06225.1"/>
    <property type="molecule type" value="Genomic_DNA"/>
</dbReference>